<dbReference type="EMBL" id="MN739403">
    <property type="protein sequence ID" value="QHT02952.1"/>
    <property type="molecule type" value="Genomic_DNA"/>
</dbReference>
<evidence type="ECO:0000313" key="1">
    <source>
        <dbReference type="EMBL" id="QHT02952.1"/>
    </source>
</evidence>
<dbReference type="InterPro" id="IPR010281">
    <property type="entry name" value="DUF885"/>
</dbReference>
<protein>
    <submittedName>
        <fullName evidence="1">Uncharacterized protein</fullName>
    </submittedName>
</protein>
<accession>A0A6C0CFM4</accession>
<dbReference type="PANTHER" id="PTHR33361:SF2">
    <property type="entry name" value="DUF885 DOMAIN-CONTAINING PROTEIN"/>
    <property type="match status" value="1"/>
</dbReference>
<organism evidence="1">
    <name type="scientific">viral metagenome</name>
    <dbReference type="NCBI Taxonomy" id="1070528"/>
    <lineage>
        <taxon>unclassified sequences</taxon>
        <taxon>metagenomes</taxon>
        <taxon>organismal metagenomes</taxon>
    </lineage>
</organism>
<reference evidence="1" key="1">
    <citation type="journal article" date="2020" name="Nature">
        <title>Giant virus diversity and host interactions through global metagenomics.</title>
        <authorList>
            <person name="Schulz F."/>
            <person name="Roux S."/>
            <person name="Paez-Espino D."/>
            <person name="Jungbluth S."/>
            <person name="Walsh D.A."/>
            <person name="Denef V.J."/>
            <person name="McMahon K.D."/>
            <person name="Konstantinidis K.T."/>
            <person name="Eloe-Fadrosh E.A."/>
            <person name="Kyrpides N.C."/>
            <person name="Woyke T."/>
        </authorList>
    </citation>
    <scope>NUCLEOTIDE SEQUENCE</scope>
    <source>
        <strain evidence="1">GVMAG-M-3300020727-4</strain>
    </source>
</reference>
<sequence>MVNYYKNYYEDNLKIDSQFSFFTGKRDKHAVAHYTNKLGNEYNKKLKKLYLKYLKYASNDIELKLDLESIKKGFQYNLNLYFIIGSFENELMYFYNKNKNVYPKKYEKSRMNDFNKYINSIIEKIKEGVKLKITVPYIICKKFLEQIEKINKFKKLYLFVKKFYLPKCRKTIGLCHLKNGKTIYRFLINKMLGMKKSPKFIHNLGLKLLKNSKLKKINNDNYKSREDFFEDCNRISMYVYDVLIDKYFHYKPKTPFQIKTVPESLEKSSSLAYYDPSENNVYINLYYYNVATKSSIHSLLTHECMHQYQYLFMKEYKLEQYQIFGYNNLALIEGFAHYMEIYVDNYDDDSNEYTLLRKVRLVVDTGINYYGWTYKKALNFMNKYLPKREKDNINEINRYICIPTQALCYTIGKYEIIKLRDKFLAQKRGTIKDFHHKLLINGAISFINLEKQLFL</sequence>
<dbReference type="AlphaFoldDB" id="A0A6C0CFM4"/>
<proteinExistence type="predicted"/>
<name>A0A6C0CFM4_9ZZZZ</name>
<dbReference type="Pfam" id="PF05960">
    <property type="entry name" value="DUF885"/>
    <property type="match status" value="1"/>
</dbReference>
<dbReference type="PANTHER" id="PTHR33361">
    <property type="entry name" value="GLR0591 PROTEIN"/>
    <property type="match status" value="1"/>
</dbReference>